<reference evidence="3 4" key="1">
    <citation type="submission" date="2015-03" db="EMBL/GenBank/DDBJ databases">
        <title>Comparative analysis of the OM43 clade including a novel species from Red Sea uncovers genomic and metabolic diversity among marine methylotrophs.</title>
        <authorList>
            <person name="Jimenez-Infante F."/>
            <person name="Ngugi D.K."/>
            <person name="Vinu M."/>
            <person name="Alam I."/>
            <person name="Kamau A."/>
            <person name="Blom J."/>
            <person name="Bajic V.B."/>
            <person name="Stingl U."/>
        </authorList>
    </citation>
    <scope>NUCLEOTIDE SEQUENCE [LARGE SCALE GENOMIC DNA]</scope>
    <source>
        <strain evidence="3 4">MBRSH7</strain>
    </source>
</reference>
<dbReference type="OrthoDB" id="8539380at2"/>
<gene>
    <name evidence="3" type="ORF">VI33_01080</name>
</gene>
<evidence type="ECO:0000256" key="2">
    <source>
        <dbReference type="SAM" id="SignalP"/>
    </source>
</evidence>
<evidence type="ECO:0000313" key="4">
    <source>
        <dbReference type="Proteomes" id="UP000066549"/>
    </source>
</evidence>
<feature type="chain" id="PRO_5005206695" description="Secreted protein" evidence="2">
    <location>
        <begin position="22"/>
        <end position="65"/>
    </location>
</feature>
<dbReference type="Proteomes" id="UP000066549">
    <property type="component" value="Chromosome"/>
</dbReference>
<accession>A0A0H4IXX6</accession>
<sequence length="65" mass="6920">MKYLKVLTLVGFLAAFSSVFAEEEKEFHPTDALLIGGNGGFNPTGDEDSPIKLPGEDGFESGEAK</sequence>
<evidence type="ECO:0008006" key="5">
    <source>
        <dbReference type="Google" id="ProtNLM"/>
    </source>
</evidence>
<evidence type="ECO:0000256" key="1">
    <source>
        <dbReference type="SAM" id="MobiDB-lite"/>
    </source>
</evidence>
<feature type="region of interest" description="Disordered" evidence="1">
    <location>
        <begin position="32"/>
        <end position="65"/>
    </location>
</feature>
<protein>
    <recommendedName>
        <fullName evidence="5">Secreted protein</fullName>
    </recommendedName>
</protein>
<organism evidence="3 4">
    <name type="scientific">Methylophilales bacterium MBRS-H7</name>
    <dbReference type="NCBI Taxonomy" id="1623450"/>
    <lineage>
        <taxon>Bacteria</taxon>
        <taxon>Pseudomonadati</taxon>
        <taxon>Pseudomonadota</taxon>
        <taxon>Betaproteobacteria</taxon>
        <taxon>Nitrosomonadales</taxon>
        <taxon>OM43 clade</taxon>
    </lineage>
</organism>
<feature type="signal peptide" evidence="2">
    <location>
        <begin position="1"/>
        <end position="21"/>
    </location>
</feature>
<dbReference type="EMBL" id="CP011002">
    <property type="protein sequence ID" value="AKO65394.1"/>
    <property type="molecule type" value="Genomic_DNA"/>
</dbReference>
<evidence type="ECO:0000313" key="3">
    <source>
        <dbReference type="EMBL" id="AKO65394.1"/>
    </source>
</evidence>
<dbReference type="AlphaFoldDB" id="A0A0H4IXX6"/>
<name>A0A0H4IXX6_9PROT</name>
<keyword evidence="2" id="KW-0732">Signal</keyword>
<proteinExistence type="predicted"/>
<keyword evidence="4" id="KW-1185">Reference proteome</keyword>